<dbReference type="EMBL" id="GEGO01002345">
    <property type="protein sequence ID" value="JAR93059.1"/>
    <property type="molecule type" value="Transcribed_RNA"/>
</dbReference>
<feature type="transmembrane region" description="Helical" evidence="1">
    <location>
        <begin position="6"/>
        <end position="24"/>
    </location>
</feature>
<keyword evidence="1" id="KW-1133">Transmembrane helix</keyword>
<proteinExistence type="predicted"/>
<name>A0A147BQN5_IXORI</name>
<accession>A0A147BQN5</accession>
<dbReference type="AlphaFoldDB" id="A0A147BQN5"/>
<organism evidence="2">
    <name type="scientific">Ixodes ricinus</name>
    <name type="common">Common tick</name>
    <name type="synonym">Acarus ricinus</name>
    <dbReference type="NCBI Taxonomy" id="34613"/>
    <lineage>
        <taxon>Eukaryota</taxon>
        <taxon>Metazoa</taxon>
        <taxon>Ecdysozoa</taxon>
        <taxon>Arthropoda</taxon>
        <taxon>Chelicerata</taxon>
        <taxon>Arachnida</taxon>
        <taxon>Acari</taxon>
        <taxon>Parasitiformes</taxon>
        <taxon>Ixodida</taxon>
        <taxon>Ixodoidea</taxon>
        <taxon>Ixodidae</taxon>
        <taxon>Ixodinae</taxon>
        <taxon>Ixodes</taxon>
    </lineage>
</organism>
<reference evidence="2" key="1">
    <citation type="journal article" date="2018" name="PLoS Negl. Trop. Dis.">
        <title>Sialome diversity of ticks revealed by RNAseq of single tick salivary glands.</title>
        <authorList>
            <person name="Perner J."/>
            <person name="Kropackova S."/>
            <person name="Kopacek P."/>
            <person name="Ribeiro J.M."/>
        </authorList>
    </citation>
    <scope>NUCLEOTIDE SEQUENCE</scope>
    <source>
        <strain evidence="2">Siblings of single egg batch collected in Ceske Budejovice</strain>
        <tissue evidence="2">Salivary glands</tissue>
    </source>
</reference>
<keyword evidence="1" id="KW-0472">Membrane</keyword>
<protein>
    <submittedName>
        <fullName evidence="2">Putative secreted protein</fullName>
    </submittedName>
</protein>
<keyword evidence="1" id="KW-0812">Transmembrane</keyword>
<evidence type="ECO:0000313" key="2">
    <source>
        <dbReference type="EMBL" id="JAR93059.1"/>
    </source>
</evidence>
<evidence type="ECO:0000256" key="1">
    <source>
        <dbReference type="SAM" id="Phobius"/>
    </source>
</evidence>
<sequence length="98" mass="10763">MEHSGTIVLHVLMLVLDSVLLVCLKRAYPTSTFAAMLGESPMETPDRILVSQSRVYSNQPARSLRVHEAWTPSFGGAQTSCECPGWSTAYTPLCRCCT</sequence>